<organism evidence="3 4">
    <name type="scientific">Brevibacillus brevis</name>
    <name type="common">Bacillus brevis</name>
    <dbReference type="NCBI Taxonomy" id="1393"/>
    <lineage>
        <taxon>Bacteria</taxon>
        <taxon>Bacillati</taxon>
        <taxon>Bacillota</taxon>
        <taxon>Bacilli</taxon>
        <taxon>Bacillales</taxon>
        <taxon>Paenibacillaceae</taxon>
        <taxon>Brevibacillus</taxon>
    </lineage>
</organism>
<protein>
    <submittedName>
        <fullName evidence="3">Type II toxin-antitoxin system PemK/MazF family toxin</fullName>
    </submittedName>
</protein>
<dbReference type="RefSeq" id="WP_144617258.1">
    <property type="nucleotide sequence ID" value="NZ_CP042161.1"/>
</dbReference>
<sequence length="218" mass="24423">MNAGEILKEPKEGTDKYQTKINAISDRLEEFVRNELARAQATGDPKKLEKSEKKINLFLEWLVIHTGYVENQDIPLPAVDVYDLTRGEIVLLDLGFNVGKEFGGERPAIVLRNSKPSVDQVLVLPMSTQKPKNVTDPIYIEIPPIPGLTGYQNKESATDPDNGKHWANVLSIKNLSKLRIKYPPEKLTIRTSSILDRISAAVISNIALRKKKNNKPKS</sequence>
<evidence type="ECO:0000256" key="2">
    <source>
        <dbReference type="ARBA" id="ARBA00022649"/>
    </source>
</evidence>
<dbReference type="SUPFAM" id="SSF50118">
    <property type="entry name" value="Cell growth inhibitor/plasmid maintenance toxic component"/>
    <property type="match status" value="1"/>
</dbReference>
<dbReference type="Proteomes" id="UP000317713">
    <property type="component" value="Chromosome"/>
</dbReference>
<comment type="similarity">
    <text evidence="1">Belongs to the PemK/MazF family.</text>
</comment>
<evidence type="ECO:0000313" key="4">
    <source>
        <dbReference type="Proteomes" id="UP000317713"/>
    </source>
</evidence>
<evidence type="ECO:0000256" key="1">
    <source>
        <dbReference type="ARBA" id="ARBA00007521"/>
    </source>
</evidence>
<keyword evidence="2" id="KW-1277">Toxin-antitoxin system</keyword>
<dbReference type="EMBL" id="CP042161">
    <property type="protein sequence ID" value="QDS35643.1"/>
    <property type="molecule type" value="Genomic_DNA"/>
</dbReference>
<evidence type="ECO:0000313" key="3">
    <source>
        <dbReference type="EMBL" id="QDS35643.1"/>
    </source>
</evidence>
<dbReference type="AlphaFoldDB" id="A0A517I9T0"/>
<accession>A0A517I9T0</accession>
<gene>
    <name evidence="3" type="ORF">FPS98_17415</name>
</gene>
<name>A0A517I9T0_BREBE</name>
<dbReference type="InterPro" id="IPR011067">
    <property type="entry name" value="Plasmid_toxin/cell-grow_inhib"/>
</dbReference>
<dbReference type="InterPro" id="IPR003477">
    <property type="entry name" value="PemK-like"/>
</dbReference>
<reference evidence="3 4" key="1">
    <citation type="submission" date="2019-07" db="EMBL/GenBank/DDBJ databases">
        <title>Characterization of Brevibacillus brevis HK544, as a potential biocontrol agent.</title>
        <authorList>
            <person name="Kim H."/>
        </authorList>
    </citation>
    <scope>NUCLEOTIDE SEQUENCE [LARGE SCALE GENOMIC DNA]</scope>
    <source>
        <strain evidence="3 4">HK544</strain>
    </source>
</reference>
<proteinExistence type="inferred from homology"/>
<dbReference type="Gene3D" id="2.30.30.110">
    <property type="match status" value="1"/>
</dbReference>
<dbReference type="Pfam" id="PF02452">
    <property type="entry name" value="PemK_toxin"/>
    <property type="match status" value="1"/>
</dbReference>
<dbReference type="GO" id="GO:0003677">
    <property type="term" value="F:DNA binding"/>
    <property type="evidence" value="ECO:0007669"/>
    <property type="project" value="InterPro"/>
</dbReference>